<feature type="transmembrane region" description="Helical" evidence="9">
    <location>
        <begin position="58"/>
        <end position="79"/>
    </location>
</feature>
<dbReference type="PANTHER" id="PTHR24421">
    <property type="entry name" value="NITRATE/NITRITE SENSOR PROTEIN NARX-RELATED"/>
    <property type="match status" value="1"/>
</dbReference>
<dbReference type="Pfam" id="PF07730">
    <property type="entry name" value="HisKA_3"/>
    <property type="match status" value="1"/>
</dbReference>
<organism evidence="11 12">
    <name type="scientific">Kineosporia babensis</name>
    <dbReference type="NCBI Taxonomy" id="499548"/>
    <lineage>
        <taxon>Bacteria</taxon>
        <taxon>Bacillati</taxon>
        <taxon>Actinomycetota</taxon>
        <taxon>Actinomycetes</taxon>
        <taxon>Kineosporiales</taxon>
        <taxon>Kineosporiaceae</taxon>
        <taxon>Kineosporia</taxon>
    </lineage>
</organism>
<evidence type="ECO:0000313" key="11">
    <source>
        <dbReference type="EMBL" id="MCD5312024.1"/>
    </source>
</evidence>
<dbReference type="RefSeq" id="WP_231441818.1">
    <property type="nucleotide sequence ID" value="NZ_JAJOMB010000006.1"/>
</dbReference>
<feature type="domain" description="Histidine kinase/HSP90-like ATPase" evidence="10">
    <location>
        <begin position="339"/>
        <end position="429"/>
    </location>
</feature>
<dbReference type="PANTHER" id="PTHR24421:SF10">
    <property type="entry name" value="NITRATE_NITRITE SENSOR PROTEIN NARQ"/>
    <property type="match status" value="1"/>
</dbReference>
<proteinExistence type="predicted"/>
<sequence length="429" mass="45558">MDEGEVQTVSGRQTALTVLRGPLRREAWRDTAYLCVNVPLGITGAVGVLLLLTLTATLAVTVIGALISLGVLLGLVRVLTDLQRSRHLAFRQIPIPPDERDYAGRGWFGRRATDLRSEGFWRQVGYHLLSAFFGAGALLVGLGWAAGVTLTLLPAYAWWVPLGGPYASDLRLALAQVGLFLVGVVVLLATPLLAIGLAEVDSRVSQALLGQNRRLQLDRRLTAVGASRAAAVSAADAERRRIERDLHDGVQQRLMSLAMNLGILRTAHPDLAEGTRLAVQDAHEEAKLVLSELRDLVRGLYPAVLDDRGLDAALSGIAARSAVPVRLQVDLPEQRPPIALEAVAYFVVAETLTNAVRHSGATAVDIDVRMAADVLRVQVTDDGCGGARPGGGSGLKGLNDRVTSVDGTLDIDSPTGGPTTITAELPCAF</sequence>
<keyword evidence="5" id="KW-0547">Nucleotide-binding</keyword>
<comment type="caution">
    <text evidence="11">The sequence shown here is derived from an EMBL/GenBank/DDBJ whole genome shotgun (WGS) entry which is preliminary data.</text>
</comment>
<keyword evidence="8" id="KW-0902">Two-component regulatory system</keyword>
<dbReference type="Pfam" id="PF13796">
    <property type="entry name" value="Sensor"/>
    <property type="match status" value="1"/>
</dbReference>
<evidence type="ECO:0000256" key="1">
    <source>
        <dbReference type="ARBA" id="ARBA00000085"/>
    </source>
</evidence>
<dbReference type="InterPro" id="IPR025828">
    <property type="entry name" value="Put_sensor_dom"/>
</dbReference>
<keyword evidence="9" id="KW-1133">Transmembrane helix</keyword>
<name>A0A9X1STL3_9ACTN</name>
<feature type="transmembrane region" description="Helical" evidence="9">
    <location>
        <begin position="173"/>
        <end position="198"/>
    </location>
</feature>
<evidence type="ECO:0000256" key="9">
    <source>
        <dbReference type="SAM" id="Phobius"/>
    </source>
</evidence>
<evidence type="ECO:0000256" key="5">
    <source>
        <dbReference type="ARBA" id="ARBA00022741"/>
    </source>
</evidence>
<dbReference type="GO" id="GO:0046983">
    <property type="term" value="F:protein dimerization activity"/>
    <property type="evidence" value="ECO:0007669"/>
    <property type="project" value="InterPro"/>
</dbReference>
<dbReference type="GO" id="GO:0005524">
    <property type="term" value="F:ATP binding"/>
    <property type="evidence" value="ECO:0007669"/>
    <property type="project" value="UniProtKB-KW"/>
</dbReference>
<evidence type="ECO:0000256" key="3">
    <source>
        <dbReference type="ARBA" id="ARBA00022553"/>
    </source>
</evidence>
<evidence type="ECO:0000256" key="7">
    <source>
        <dbReference type="ARBA" id="ARBA00022840"/>
    </source>
</evidence>
<comment type="catalytic activity">
    <reaction evidence="1">
        <text>ATP + protein L-histidine = ADP + protein N-phospho-L-histidine.</text>
        <dbReference type="EC" id="2.7.13.3"/>
    </reaction>
</comment>
<reference evidence="11" key="1">
    <citation type="submission" date="2021-11" db="EMBL/GenBank/DDBJ databases">
        <title>Streptomyces corallinus and Kineosporia corallina sp. nov., two new coral-derived marine actinobacteria.</title>
        <authorList>
            <person name="Buangrab K."/>
            <person name="Sutthacheep M."/>
            <person name="Yeemin T."/>
            <person name="Harunari E."/>
            <person name="Igarashi Y."/>
            <person name="Sripreechasak P."/>
            <person name="Kanchanasin P."/>
            <person name="Tanasupawat S."/>
            <person name="Phongsopitanun W."/>
        </authorList>
    </citation>
    <scope>NUCLEOTIDE SEQUENCE</scope>
    <source>
        <strain evidence="11">JCM 31032</strain>
    </source>
</reference>
<keyword evidence="7" id="KW-0067">ATP-binding</keyword>
<dbReference type="Pfam" id="PF02518">
    <property type="entry name" value="HATPase_c"/>
    <property type="match status" value="1"/>
</dbReference>
<keyword evidence="12" id="KW-1185">Reference proteome</keyword>
<evidence type="ECO:0000256" key="8">
    <source>
        <dbReference type="ARBA" id="ARBA00023012"/>
    </source>
</evidence>
<dbReference type="SUPFAM" id="SSF55874">
    <property type="entry name" value="ATPase domain of HSP90 chaperone/DNA topoisomerase II/histidine kinase"/>
    <property type="match status" value="1"/>
</dbReference>
<accession>A0A9X1STL3</accession>
<dbReference type="InterPro" id="IPR011712">
    <property type="entry name" value="Sig_transdc_His_kin_sub3_dim/P"/>
</dbReference>
<evidence type="ECO:0000256" key="6">
    <source>
        <dbReference type="ARBA" id="ARBA00022777"/>
    </source>
</evidence>
<keyword evidence="3" id="KW-0597">Phosphoprotein</keyword>
<dbReference type="GO" id="GO:0016020">
    <property type="term" value="C:membrane"/>
    <property type="evidence" value="ECO:0007669"/>
    <property type="project" value="InterPro"/>
</dbReference>
<dbReference type="Proteomes" id="UP001138997">
    <property type="component" value="Unassembled WGS sequence"/>
</dbReference>
<dbReference type="InterPro" id="IPR003594">
    <property type="entry name" value="HATPase_dom"/>
</dbReference>
<dbReference type="Gene3D" id="1.20.5.1930">
    <property type="match status" value="1"/>
</dbReference>
<dbReference type="EC" id="2.7.13.3" evidence="2"/>
<keyword evidence="6" id="KW-0418">Kinase</keyword>
<dbReference type="CDD" id="cd16917">
    <property type="entry name" value="HATPase_UhpB-NarQ-NarX-like"/>
    <property type="match status" value="1"/>
</dbReference>
<dbReference type="EMBL" id="JAJOMB010000006">
    <property type="protein sequence ID" value="MCD5312024.1"/>
    <property type="molecule type" value="Genomic_DNA"/>
</dbReference>
<keyword evidence="4" id="KW-0808">Transferase</keyword>
<feature type="transmembrane region" description="Helical" evidence="9">
    <location>
        <begin position="32"/>
        <end position="52"/>
    </location>
</feature>
<dbReference type="GO" id="GO:0000155">
    <property type="term" value="F:phosphorelay sensor kinase activity"/>
    <property type="evidence" value="ECO:0007669"/>
    <property type="project" value="InterPro"/>
</dbReference>
<protein>
    <recommendedName>
        <fullName evidence="2">histidine kinase</fullName>
        <ecNumber evidence="2">2.7.13.3</ecNumber>
    </recommendedName>
</protein>
<evidence type="ECO:0000256" key="2">
    <source>
        <dbReference type="ARBA" id="ARBA00012438"/>
    </source>
</evidence>
<dbReference type="SMART" id="SM00387">
    <property type="entry name" value="HATPase_c"/>
    <property type="match status" value="1"/>
</dbReference>
<feature type="transmembrane region" description="Helical" evidence="9">
    <location>
        <begin position="126"/>
        <end position="153"/>
    </location>
</feature>
<evidence type="ECO:0000313" key="12">
    <source>
        <dbReference type="Proteomes" id="UP001138997"/>
    </source>
</evidence>
<keyword evidence="9" id="KW-0812">Transmembrane</keyword>
<keyword evidence="9" id="KW-0472">Membrane</keyword>
<evidence type="ECO:0000256" key="4">
    <source>
        <dbReference type="ARBA" id="ARBA00022679"/>
    </source>
</evidence>
<dbReference type="InterPro" id="IPR050482">
    <property type="entry name" value="Sensor_HK_TwoCompSys"/>
</dbReference>
<dbReference type="AlphaFoldDB" id="A0A9X1STL3"/>
<evidence type="ECO:0000259" key="10">
    <source>
        <dbReference type="SMART" id="SM00387"/>
    </source>
</evidence>
<dbReference type="InterPro" id="IPR036890">
    <property type="entry name" value="HATPase_C_sf"/>
</dbReference>
<gene>
    <name evidence="11" type="ORF">LR394_14020</name>
</gene>
<dbReference type="Gene3D" id="3.30.565.10">
    <property type="entry name" value="Histidine kinase-like ATPase, C-terminal domain"/>
    <property type="match status" value="1"/>
</dbReference>